<evidence type="ECO:0000256" key="4">
    <source>
        <dbReference type="SAM" id="MobiDB-lite"/>
    </source>
</evidence>
<dbReference type="SUPFAM" id="SSF51445">
    <property type="entry name" value="(Trans)glycosidases"/>
    <property type="match status" value="1"/>
</dbReference>
<evidence type="ECO:0000259" key="7">
    <source>
        <dbReference type="PROSITE" id="PS51910"/>
    </source>
</evidence>
<dbReference type="Proteomes" id="UP001153620">
    <property type="component" value="Chromosome 1"/>
</dbReference>
<comment type="similarity">
    <text evidence="1">Belongs to the glycosyl hydrolase 18 family. Chitinase class II subfamily.</text>
</comment>
<protein>
    <recommendedName>
        <fullName evidence="10">Chitinase</fullName>
    </recommendedName>
</protein>
<evidence type="ECO:0000259" key="6">
    <source>
        <dbReference type="PROSITE" id="PS50940"/>
    </source>
</evidence>
<reference evidence="8" key="2">
    <citation type="submission" date="2022-10" db="EMBL/GenBank/DDBJ databases">
        <authorList>
            <consortium name="ENA_rothamsted_submissions"/>
            <consortium name="culmorum"/>
            <person name="King R."/>
        </authorList>
    </citation>
    <scope>NUCLEOTIDE SEQUENCE</scope>
</reference>
<proteinExistence type="inferred from homology"/>
<dbReference type="PANTHER" id="PTHR11177">
    <property type="entry name" value="CHITINASE"/>
    <property type="match status" value="1"/>
</dbReference>
<dbReference type="GO" id="GO:0005576">
    <property type="term" value="C:extracellular region"/>
    <property type="evidence" value="ECO:0007669"/>
    <property type="project" value="InterPro"/>
</dbReference>
<feature type="domain" description="Chitin-binding type-2" evidence="6">
    <location>
        <begin position="787"/>
        <end position="842"/>
    </location>
</feature>
<dbReference type="InterPro" id="IPR011583">
    <property type="entry name" value="Chitinase_II/V-like_cat"/>
</dbReference>
<evidence type="ECO:0008006" key="10">
    <source>
        <dbReference type="Google" id="ProtNLM"/>
    </source>
</evidence>
<keyword evidence="9" id="KW-1185">Reference proteome</keyword>
<feature type="chain" id="PRO_5040416308" description="Chitinase" evidence="5">
    <location>
        <begin position="18"/>
        <end position="843"/>
    </location>
</feature>
<feature type="compositionally biased region" description="Low complexity" evidence="4">
    <location>
        <begin position="702"/>
        <end position="737"/>
    </location>
</feature>
<dbReference type="Pfam" id="PF00704">
    <property type="entry name" value="Glyco_hydro_18"/>
    <property type="match status" value="1"/>
</dbReference>
<evidence type="ECO:0000256" key="1">
    <source>
        <dbReference type="ARBA" id="ARBA00009121"/>
    </source>
</evidence>
<keyword evidence="2" id="KW-0147">Chitin-binding</keyword>
<dbReference type="SMART" id="SM00494">
    <property type="entry name" value="ChtBD2"/>
    <property type="match status" value="1"/>
</dbReference>
<dbReference type="OrthoDB" id="73875at2759"/>
<accession>A0A9N9RK48</accession>
<evidence type="ECO:0000256" key="5">
    <source>
        <dbReference type="SAM" id="SignalP"/>
    </source>
</evidence>
<evidence type="ECO:0000313" key="8">
    <source>
        <dbReference type="EMBL" id="CAG9797915.1"/>
    </source>
</evidence>
<dbReference type="PANTHER" id="PTHR11177:SF360">
    <property type="entry name" value="CHITINASE 4-RELATED"/>
    <property type="match status" value="1"/>
</dbReference>
<evidence type="ECO:0000256" key="3">
    <source>
        <dbReference type="ARBA" id="ARBA00022729"/>
    </source>
</evidence>
<dbReference type="GO" id="GO:0008061">
    <property type="term" value="F:chitin binding"/>
    <property type="evidence" value="ECO:0007669"/>
    <property type="project" value="UniProtKB-KW"/>
</dbReference>
<dbReference type="InterPro" id="IPR029070">
    <property type="entry name" value="Chitinase_insertion_sf"/>
</dbReference>
<organism evidence="8 9">
    <name type="scientific">Chironomus riparius</name>
    <dbReference type="NCBI Taxonomy" id="315576"/>
    <lineage>
        <taxon>Eukaryota</taxon>
        <taxon>Metazoa</taxon>
        <taxon>Ecdysozoa</taxon>
        <taxon>Arthropoda</taxon>
        <taxon>Hexapoda</taxon>
        <taxon>Insecta</taxon>
        <taxon>Pterygota</taxon>
        <taxon>Neoptera</taxon>
        <taxon>Endopterygota</taxon>
        <taxon>Diptera</taxon>
        <taxon>Nematocera</taxon>
        <taxon>Chironomoidea</taxon>
        <taxon>Chironomidae</taxon>
        <taxon>Chironominae</taxon>
        <taxon>Chironomus</taxon>
    </lineage>
</organism>
<feature type="compositionally biased region" description="Acidic residues" evidence="4">
    <location>
        <begin position="651"/>
        <end position="676"/>
    </location>
</feature>
<reference evidence="8" key="1">
    <citation type="submission" date="2022-01" db="EMBL/GenBank/DDBJ databases">
        <authorList>
            <person name="King R."/>
        </authorList>
    </citation>
    <scope>NUCLEOTIDE SEQUENCE</scope>
</reference>
<dbReference type="InterPro" id="IPR002557">
    <property type="entry name" value="Chitin-bd_dom"/>
</dbReference>
<feature type="compositionally biased region" description="Low complexity" evidence="4">
    <location>
        <begin position="539"/>
        <end position="553"/>
    </location>
</feature>
<dbReference type="Gene3D" id="3.10.50.10">
    <property type="match status" value="1"/>
</dbReference>
<feature type="compositionally biased region" description="Low complexity" evidence="4">
    <location>
        <begin position="560"/>
        <end position="609"/>
    </location>
</feature>
<dbReference type="PROSITE" id="PS50940">
    <property type="entry name" value="CHIT_BIND_II"/>
    <property type="match status" value="1"/>
</dbReference>
<dbReference type="InterPro" id="IPR050314">
    <property type="entry name" value="Glycosyl_Hydrlase_18"/>
</dbReference>
<feature type="compositionally biased region" description="Polar residues" evidence="4">
    <location>
        <begin position="625"/>
        <end position="636"/>
    </location>
</feature>
<evidence type="ECO:0000256" key="2">
    <source>
        <dbReference type="ARBA" id="ARBA00022669"/>
    </source>
</evidence>
<feature type="compositionally biased region" description="Low complexity" evidence="4">
    <location>
        <begin position="408"/>
        <end position="529"/>
    </location>
</feature>
<name>A0A9N9RK48_9DIPT</name>
<dbReference type="EMBL" id="OU895877">
    <property type="protein sequence ID" value="CAG9797915.1"/>
    <property type="molecule type" value="Genomic_DNA"/>
</dbReference>
<feature type="domain" description="GH18" evidence="7">
    <location>
        <begin position="20"/>
        <end position="390"/>
    </location>
</feature>
<keyword evidence="3 5" id="KW-0732">Signal</keyword>
<dbReference type="SMART" id="SM00636">
    <property type="entry name" value="Glyco_18"/>
    <property type="match status" value="1"/>
</dbReference>
<gene>
    <name evidence="8" type="ORF">CHIRRI_LOCUS901</name>
</gene>
<dbReference type="SUPFAM" id="SSF57625">
    <property type="entry name" value="Invertebrate chitin-binding proteins"/>
    <property type="match status" value="1"/>
</dbReference>
<dbReference type="Gene3D" id="3.20.20.80">
    <property type="entry name" value="Glycosidases"/>
    <property type="match status" value="2"/>
</dbReference>
<dbReference type="InterPro" id="IPR017853">
    <property type="entry name" value="GH"/>
</dbReference>
<sequence length="843" mass="91849">MLLHYLFILGTVYLSIAQEKKVVCYWNSDSDRHNGLRGYFKASDIDPNICTHIIYRNIFYSQQLALYWSPQNIDKSAEFLNLKAINPNVKLLIGVGGPYWGSMIPSNITSTPTGQENLAKAIKSFLDSHPGFNGVDFDWQWPGHSGYSNDKDNFASFLSTLRRIITSQKILSISVAPRNEDIEKSYDIPKIINQVDFINLNSFDLRGYITDTATAFHSPYRKNQSDRTPESEWNAVSIVTSWKTRNVPTEKLTLGIPTYGRSFTLSDANENDVDSSIAGLGRPSSFAPQTNEVRKNIIPYSEICYNLNQEATSWESHWSQTHFTPYATYDVDQWVGYDDKLSVLAKIHLVLEHDLAGINYAALDHDDFLGYCDSIKFPLIRLGYNAIINGIFEPNPVEPTTITPRPGETTPLSTTTTTEEVTPEITTMEPEITTTTTEEPTTSSTTTSSTTTSSTTTSSSTTTTSSTTTSTTSLPITTTTETPTTETEAETSPETSPETSSQSSSTTSTTSKPSTVSYTTTTRTTTSEIPTPPVTPERTTFSASEVSTTVTSSQKLEQFTTTQQATDQSTTETEASTSTTDFKTPPVTPTPSISSSTTEGGSIGGNSTNAEESTTFRAPTEDDSNISNTTDSTEVSDSGEDNYEGSSDYSSSEEDETTYGDVDETTISDLDTEETTNGDGAPGIPDNNSTIDSDGSTDDVTQDITDTTTLSSSTSTKEPEIITESSSIITEESTASTGQSTALTEQSTASTGQSTVSNDESTTSKAQSTVSIEESTTSKRSTAVPSNFICPIGDGNFKNPTDCTTFFICSNWYPHLFYCQPGLYYDEVCDCCDYQSVVECNVN</sequence>
<dbReference type="SUPFAM" id="SSF54556">
    <property type="entry name" value="Chitinase insertion domain"/>
    <property type="match status" value="1"/>
</dbReference>
<feature type="region of interest" description="Disordered" evidence="4">
    <location>
        <begin position="397"/>
        <end position="778"/>
    </location>
</feature>
<dbReference type="GO" id="GO:0006032">
    <property type="term" value="P:chitin catabolic process"/>
    <property type="evidence" value="ECO:0007669"/>
    <property type="project" value="TreeGrafter"/>
</dbReference>
<dbReference type="GO" id="GO:0004568">
    <property type="term" value="F:chitinase activity"/>
    <property type="evidence" value="ECO:0007669"/>
    <property type="project" value="TreeGrafter"/>
</dbReference>
<dbReference type="Pfam" id="PF01607">
    <property type="entry name" value="CBM_14"/>
    <property type="match status" value="1"/>
</dbReference>
<dbReference type="InterPro" id="IPR001223">
    <property type="entry name" value="Glyco_hydro18_cat"/>
</dbReference>
<dbReference type="GO" id="GO:0005975">
    <property type="term" value="P:carbohydrate metabolic process"/>
    <property type="evidence" value="ECO:0007669"/>
    <property type="project" value="InterPro"/>
</dbReference>
<feature type="signal peptide" evidence="5">
    <location>
        <begin position="1"/>
        <end position="17"/>
    </location>
</feature>
<dbReference type="PROSITE" id="PS51910">
    <property type="entry name" value="GH18_2"/>
    <property type="match status" value="1"/>
</dbReference>
<dbReference type="AlphaFoldDB" id="A0A9N9RK48"/>
<dbReference type="InterPro" id="IPR036508">
    <property type="entry name" value="Chitin-bd_dom_sf"/>
</dbReference>
<evidence type="ECO:0000313" key="9">
    <source>
        <dbReference type="Proteomes" id="UP001153620"/>
    </source>
</evidence>
<feature type="compositionally biased region" description="Polar residues" evidence="4">
    <location>
        <begin position="738"/>
        <end position="778"/>
    </location>
</feature>